<dbReference type="InterPro" id="IPR014955">
    <property type="entry name" value="DUF1826"/>
</dbReference>
<reference evidence="1" key="1">
    <citation type="submission" date="2023-08" db="EMBL/GenBank/DDBJ databases">
        <authorList>
            <person name="Audoor S."/>
            <person name="Bilcke G."/>
        </authorList>
    </citation>
    <scope>NUCLEOTIDE SEQUENCE</scope>
</reference>
<proteinExistence type="predicted"/>
<accession>A0AAD2JI28</accession>
<comment type="caution">
    <text evidence="1">The sequence shown here is derived from an EMBL/GenBank/DDBJ whole genome shotgun (WGS) entry which is preliminary data.</text>
</comment>
<organism evidence="1 2">
    <name type="scientific">Cylindrotheca closterium</name>
    <dbReference type="NCBI Taxonomy" id="2856"/>
    <lineage>
        <taxon>Eukaryota</taxon>
        <taxon>Sar</taxon>
        <taxon>Stramenopiles</taxon>
        <taxon>Ochrophyta</taxon>
        <taxon>Bacillariophyta</taxon>
        <taxon>Bacillariophyceae</taxon>
        <taxon>Bacillariophycidae</taxon>
        <taxon>Bacillariales</taxon>
        <taxon>Bacillariaceae</taxon>
        <taxon>Cylindrotheca</taxon>
    </lineage>
</organism>
<sequence length="213" mass="24156">MPTLLLRRQDRQNDSSATIQWNPNDDAGPSLAAERAAIQLLEQLSPSSTLDRRLVSALQSYLIDFYEFCEDNFDRDVQHYKARMVASRGGSGTSCPLWHIDHVPIRWIQALTGPGCELIKSEEGINWDAFGDDSADEQDVYMSAEEQNQLRVDLNVASIYQAQTSEVALLVGDRWNEFSSQQLKPVVHRSPTSIPIWERRLLLTQDVVIDSCY</sequence>
<keyword evidence="2" id="KW-1185">Reference proteome</keyword>
<dbReference type="EMBL" id="CAKOGP040001792">
    <property type="protein sequence ID" value="CAJ1951824.1"/>
    <property type="molecule type" value="Genomic_DNA"/>
</dbReference>
<dbReference type="AlphaFoldDB" id="A0AAD2JI28"/>
<protein>
    <submittedName>
        <fullName evidence="1">Uncharacterized protein</fullName>
    </submittedName>
</protein>
<dbReference type="Pfam" id="PF08856">
    <property type="entry name" value="DUF1826"/>
    <property type="match status" value="1"/>
</dbReference>
<evidence type="ECO:0000313" key="1">
    <source>
        <dbReference type="EMBL" id="CAJ1951824.1"/>
    </source>
</evidence>
<name>A0AAD2JI28_9STRA</name>
<evidence type="ECO:0000313" key="2">
    <source>
        <dbReference type="Proteomes" id="UP001295423"/>
    </source>
</evidence>
<dbReference type="Proteomes" id="UP001295423">
    <property type="component" value="Unassembled WGS sequence"/>
</dbReference>
<gene>
    <name evidence="1" type="ORF">CYCCA115_LOCUS13256</name>
</gene>